<organismHost>
    <name type="scientific">Pan troglodytes</name>
    <name type="common">Chimpanzee</name>
    <dbReference type="NCBI Taxonomy" id="9598"/>
</organismHost>
<protein>
    <submittedName>
        <fullName evidence="2">Truncated S protein</fullName>
    </submittedName>
</protein>
<keyword evidence="1" id="KW-0812">Transmembrane</keyword>
<sequence length="34" mass="3666">MANITAGFLGPLLVLPAGLFLLMRLLRIPQSQNS</sequence>
<dbReference type="Proteomes" id="UP000099787">
    <property type="component" value="Genome"/>
</dbReference>
<organism evidence="2 3">
    <name type="scientific">Hepatitis B virus</name>
    <name type="common">HBV</name>
    <dbReference type="NCBI Taxonomy" id="10407"/>
    <lineage>
        <taxon>Viruses</taxon>
        <taxon>Riboviria</taxon>
        <taxon>Pararnavirae</taxon>
        <taxon>Artverviricota</taxon>
        <taxon>Revtraviricetes</taxon>
        <taxon>Blubervirales</taxon>
        <taxon>Hepadnaviridae</taxon>
        <taxon>Orthohepadnavirus</taxon>
        <taxon>Orthohepadnavirus hominoidei</taxon>
    </lineage>
</organism>
<keyword evidence="1" id="KW-1133">Transmembrane helix</keyword>
<proteinExistence type="predicted"/>
<organismHost>
    <name type="scientific">Homo sapiens</name>
    <name type="common">Human</name>
    <dbReference type="NCBI Taxonomy" id="9606"/>
</organismHost>
<name>W8PLN4_HBV</name>
<evidence type="ECO:0000313" key="3">
    <source>
        <dbReference type="Proteomes" id="UP000099787"/>
    </source>
</evidence>
<evidence type="ECO:0000313" key="2">
    <source>
        <dbReference type="EMBL" id="AHL30467.1"/>
    </source>
</evidence>
<keyword evidence="1" id="KW-0472">Membrane</keyword>
<feature type="transmembrane region" description="Helical" evidence="1">
    <location>
        <begin position="6"/>
        <end position="26"/>
    </location>
</feature>
<reference evidence="2 3" key="1">
    <citation type="submission" date="2014-01" db="EMBL/GenBank/DDBJ databases">
        <title>Hepatitis B virus genotype A/A1 circulating in State of Haryana (India).</title>
        <authorList>
            <person name="Pahal V."/>
            <person name="Singh J."/>
        </authorList>
    </citation>
    <scope>NUCLEOTIDE SEQUENCE [LARGE SCALE GENOMIC DNA]</scope>
    <source>
        <strain evidence="2">IHHAC1</strain>
    </source>
</reference>
<dbReference type="EMBL" id="KJ533385">
    <property type="protein sequence ID" value="AHL30467.1"/>
    <property type="molecule type" value="Genomic_DNA"/>
</dbReference>
<evidence type="ECO:0000256" key="1">
    <source>
        <dbReference type="SAM" id="Phobius"/>
    </source>
</evidence>
<accession>W8PLN4</accession>
<gene>
    <name evidence="2" type="primary">S</name>
</gene>